<evidence type="ECO:0000313" key="4">
    <source>
        <dbReference type="EMBL" id="WNM61466.1"/>
    </source>
</evidence>
<dbReference type="SUPFAM" id="SSF53720">
    <property type="entry name" value="ALDH-like"/>
    <property type="match status" value="1"/>
</dbReference>
<protein>
    <submittedName>
        <fullName evidence="4">Aldehyde dehydrogenase family protein</fullName>
    </submittedName>
</protein>
<dbReference type="Proteomes" id="UP001302494">
    <property type="component" value="Chromosome"/>
</dbReference>
<dbReference type="EMBL" id="CP116968">
    <property type="protein sequence ID" value="WNM61466.1"/>
    <property type="molecule type" value="Genomic_DNA"/>
</dbReference>
<dbReference type="Gene3D" id="3.40.309.10">
    <property type="entry name" value="Aldehyde Dehydrogenase, Chain A, domain 2"/>
    <property type="match status" value="1"/>
</dbReference>
<evidence type="ECO:0000256" key="1">
    <source>
        <dbReference type="ARBA" id="ARBA00009986"/>
    </source>
</evidence>
<reference evidence="4 5" key="1">
    <citation type="submission" date="2023-01" db="EMBL/GenBank/DDBJ databases">
        <title>Cultivation and genomic characterization of new, ubiquitous marine nitrite-oxidizing bacteria from the Nitrospirales.</title>
        <authorList>
            <person name="Mueller A.J."/>
            <person name="Daebeler A."/>
            <person name="Herbold C.W."/>
            <person name="Kirkegaard R.H."/>
            <person name="Daims H."/>
        </authorList>
    </citation>
    <scope>NUCLEOTIDE SEQUENCE [LARGE SCALE GENOMIC DNA]</scope>
    <source>
        <strain evidence="4 5">DK</strain>
    </source>
</reference>
<keyword evidence="5" id="KW-1185">Reference proteome</keyword>
<dbReference type="PANTHER" id="PTHR42991:SF1">
    <property type="entry name" value="ALDEHYDE DEHYDROGENASE"/>
    <property type="match status" value="1"/>
</dbReference>
<sequence>MTVATAKPILIGGQWVQTSTAEPVRNPYSNDVVAMVCQAEPEHIHQVTNSAKRVSAACAGIPAHARAKALLHIATGLSTRREMFAATICQEAGKPITDARREVDRAIQTFRLAAEESTRIPGEIIPMDLTPGGEAYSGSVQRFPIGTVLGITPFNFPLNLVAHKVAPCLAAGNPMVLKPAPQTPLTSLMLGEVFLTTELPPEMLTIIPCSNSLAEQMVIHPNFQALSFTGSMTIGWMLKGKAGYKRVLLELGGNAGVIIEPDANLDVAIDRCVAGGYGYAGQTCISVQRIFVHESRYDHFLRTFVERVRSLPMGDPSLESTVVGPLINEQAARRVETWIQEAVSHGARVMTGGTRKDSFIEPAVLTHVNNNMKVCCEEIFGPVVTVTHYADLEEAFALHNDSDFGLQTGIFTSNIDTMYQAYSRLEVGALLVNEIPTFRADHMPYGGIKQSGLGREGVRYAIQELTEPKLLLVKRPS</sequence>
<dbReference type="RefSeq" id="WP_312743662.1">
    <property type="nucleotide sequence ID" value="NZ_CP116968.1"/>
</dbReference>
<name>A0AA96GPX8_9BACT</name>
<comment type="similarity">
    <text evidence="1">Belongs to the aldehyde dehydrogenase family.</text>
</comment>
<feature type="domain" description="Aldehyde dehydrogenase" evidence="3">
    <location>
        <begin position="15"/>
        <end position="469"/>
    </location>
</feature>
<dbReference type="KEGG" id="nneo:PQG83_17150"/>
<organism evidence="4 5">
    <name type="scientific">Candidatus Nitrospira neomarina</name>
    <dbReference type="NCBI Taxonomy" id="3020899"/>
    <lineage>
        <taxon>Bacteria</taxon>
        <taxon>Pseudomonadati</taxon>
        <taxon>Nitrospirota</taxon>
        <taxon>Nitrospiria</taxon>
        <taxon>Nitrospirales</taxon>
        <taxon>Nitrospiraceae</taxon>
        <taxon>Nitrospira</taxon>
    </lineage>
</organism>
<dbReference type="GO" id="GO:0008911">
    <property type="term" value="F:lactaldehyde dehydrogenase (NAD+) activity"/>
    <property type="evidence" value="ECO:0007669"/>
    <property type="project" value="TreeGrafter"/>
</dbReference>
<dbReference type="Gene3D" id="3.40.605.10">
    <property type="entry name" value="Aldehyde Dehydrogenase, Chain A, domain 1"/>
    <property type="match status" value="1"/>
</dbReference>
<dbReference type="InterPro" id="IPR051020">
    <property type="entry name" value="ALDH-related_metabolic_enz"/>
</dbReference>
<evidence type="ECO:0000259" key="3">
    <source>
        <dbReference type="Pfam" id="PF00171"/>
    </source>
</evidence>
<dbReference type="AlphaFoldDB" id="A0AA96GPX8"/>
<evidence type="ECO:0000313" key="5">
    <source>
        <dbReference type="Proteomes" id="UP001302494"/>
    </source>
</evidence>
<dbReference type="InterPro" id="IPR015590">
    <property type="entry name" value="Aldehyde_DH_dom"/>
</dbReference>
<gene>
    <name evidence="4" type="ORF">PQG83_17150</name>
</gene>
<proteinExistence type="inferred from homology"/>
<dbReference type="InterPro" id="IPR016162">
    <property type="entry name" value="Ald_DH_N"/>
</dbReference>
<accession>A0AA96GPX8</accession>
<keyword evidence="2" id="KW-0560">Oxidoreductase</keyword>
<dbReference type="InterPro" id="IPR016161">
    <property type="entry name" value="Ald_DH/histidinol_DH"/>
</dbReference>
<dbReference type="InterPro" id="IPR016163">
    <property type="entry name" value="Ald_DH_C"/>
</dbReference>
<dbReference type="PANTHER" id="PTHR42991">
    <property type="entry name" value="ALDEHYDE DEHYDROGENASE"/>
    <property type="match status" value="1"/>
</dbReference>
<evidence type="ECO:0000256" key="2">
    <source>
        <dbReference type="ARBA" id="ARBA00023002"/>
    </source>
</evidence>
<dbReference type="Pfam" id="PF00171">
    <property type="entry name" value="Aldedh"/>
    <property type="match status" value="1"/>
</dbReference>